<protein>
    <recommendedName>
        <fullName evidence="2">PiggyBac transposable element-derived protein 4 C-terminal zinc-finger domain-containing protein</fullName>
    </recommendedName>
</protein>
<sequence length="74" mass="8433">MLKRKVASELIGHTTHTPSPSTRITNIHVVQKVDIRKRCRVCHTKKVWKNTQFVCDTCIDNKGKTRGLCLDPCS</sequence>
<dbReference type="EMBL" id="VUJU01005836">
    <property type="protein sequence ID" value="KAF0750123.1"/>
    <property type="molecule type" value="Genomic_DNA"/>
</dbReference>
<gene>
    <name evidence="3" type="ORF">FWK35_00020099</name>
</gene>
<dbReference type="Proteomes" id="UP000478052">
    <property type="component" value="Unassembled WGS sequence"/>
</dbReference>
<organism evidence="3 4">
    <name type="scientific">Aphis craccivora</name>
    <name type="common">Cowpea aphid</name>
    <dbReference type="NCBI Taxonomy" id="307492"/>
    <lineage>
        <taxon>Eukaryota</taxon>
        <taxon>Metazoa</taxon>
        <taxon>Ecdysozoa</taxon>
        <taxon>Arthropoda</taxon>
        <taxon>Hexapoda</taxon>
        <taxon>Insecta</taxon>
        <taxon>Pterygota</taxon>
        <taxon>Neoptera</taxon>
        <taxon>Paraneoptera</taxon>
        <taxon>Hemiptera</taxon>
        <taxon>Sternorrhyncha</taxon>
        <taxon>Aphidomorpha</taxon>
        <taxon>Aphidoidea</taxon>
        <taxon>Aphididae</taxon>
        <taxon>Aphidini</taxon>
        <taxon>Aphis</taxon>
        <taxon>Aphis</taxon>
    </lineage>
</organism>
<dbReference type="Pfam" id="PF13842">
    <property type="entry name" value="zf-Tnp_2"/>
    <property type="match status" value="1"/>
</dbReference>
<reference evidence="3 4" key="1">
    <citation type="submission" date="2019-08" db="EMBL/GenBank/DDBJ databases">
        <title>Whole genome of Aphis craccivora.</title>
        <authorList>
            <person name="Voronova N.V."/>
            <person name="Shulinski R.S."/>
            <person name="Bandarenka Y.V."/>
            <person name="Zhorov D.G."/>
            <person name="Warner D."/>
        </authorList>
    </citation>
    <scope>NUCLEOTIDE SEQUENCE [LARGE SCALE GENOMIC DNA]</scope>
    <source>
        <strain evidence="3">180601</strain>
        <tissue evidence="3">Whole Body</tissue>
    </source>
</reference>
<name>A0A6G0Y6Z2_APHCR</name>
<evidence type="ECO:0000313" key="4">
    <source>
        <dbReference type="Proteomes" id="UP000478052"/>
    </source>
</evidence>
<feature type="region of interest" description="Disordered" evidence="1">
    <location>
        <begin position="1"/>
        <end position="22"/>
    </location>
</feature>
<evidence type="ECO:0000313" key="3">
    <source>
        <dbReference type="EMBL" id="KAF0750123.1"/>
    </source>
</evidence>
<dbReference type="InterPro" id="IPR032718">
    <property type="entry name" value="PGBD4_Znf_C"/>
</dbReference>
<keyword evidence="4" id="KW-1185">Reference proteome</keyword>
<evidence type="ECO:0000256" key="1">
    <source>
        <dbReference type="SAM" id="MobiDB-lite"/>
    </source>
</evidence>
<feature type="domain" description="PiggyBac transposable element-derived protein 4 C-terminal zinc-finger" evidence="2">
    <location>
        <begin position="26"/>
        <end position="73"/>
    </location>
</feature>
<accession>A0A6G0Y6Z2</accession>
<evidence type="ECO:0000259" key="2">
    <source>
        <dbReference type="Pfam" id="PF13842"/>
    </source>
</evidence>
<comment type="caution">
    <text evidence="3">The sequence shown here is derived from an EMBL/GenBank/DDBJ whole genome shotgun (WGS) entry which is preliminary data.</text>
</comment>
<dbReference type="AlphaFoldDB" id="A0A6G0Y6Z2"/>
<proteinExistence type="predicted"/>